<evidence type="ECO:0000313" key="5">
    <source>
        <dbReference type="Proteomes" id="UP001190452"/>
    </source>
</evidence>
<evidence type="ECO:0000313" key="3">
    <source>
        <dbReference type="EMBL" id="CAJ0862945.1"/>
    </source>
</evidence>
<keyword evidence="5" id="KW-1185">Reference proteome</keyword>
<gene>
    <name evidence="3" type="ORF">R77569_01571</name>
    <name evidence="2" type="ORF">R77591_00946</name>
</gene>
<feature type="region of interest" description="Disordered" evidence="1">
    <location>
        <begin position="204"/>
        <end position="235"/>
    </location>
</feature>
<dbReference type="AlphaFoldDB" id="A0AAD2AIX8"/>
<evidence type="ECO:0000313" key="4">
    <source>
        <dbReference type="Proteomes" id="UP001190002"/>
    </source>
</evidence>
<evidence type="ECO:0000313" key="2">
    <source>
        <dbReference type="EMBL" id="CAJ0680646.1"/>
    </source>
</evidence>
<dbReference type="Proteomes" id="UP001190002">
    <property type="component" value="Unassembled WGS sequence"/>
</dbReference>
<protein>
    <submittedName>
        <fullName evidence="2">Uncharacterized protein</fullName>
    </submittedName>
</protein>
<organism evidence="2 4">
    <name type="scientific">Ralstonia mannitolilytica</name>
    <dbReference type="NCBI Taxonomy" id="105219"/>
    <lineage>
        <taxon>Bacteria</taxon>
        <taxon>Pseudomonadati</taxon>
        <taxon>Pseudomonadota</taxon>
        <taxon>Betaproteobacteria</taxon>
        <taxon>Burkholderiales</taxon>
        <taxon>Burkholderiaceae</taxon>
        <taxon>Ralstonia</taxon>
    </lineage>
</organism>
<sequence length="293" mass="32484">MCVPISARQLAEMGTERGPLLHAGNRAWPYPFLRTHTQLHRTRFCGPPPFYRASTEPVSAKWFASEGVPVSAVPLAETGTRALQVSGASLWLIRLFTRRNRYGGLRGLARTALPPGPSWEVSAMKVVKTEPPRRTRPCCTVLVPPRASAETGTPTFHRTRSKRVLALLQIATVCGRRNRRALEPADLGTHPGSATSQNYAETGTHRLAPHGRGSPNGRFPRRNGYAGTRKTPQDCRRRALSVDNTVDNPMLSPQIPVRPVRRSRYGFAQKRVRSHAESGSQVRRIEYGFAPQT</sequence>
<accession>A0AAD2AIX8</accession>
<dbReference type="Proteomes" id="UP001190452">
    <property type="component" value="Unassembled WGS sequence"/>
</dbReference>
<dbReference type="EMBL" id="CATVXE010000003">
    <property type="protein sequence ID" value="CAJ0680646.1"/>
    <property type="molecule type" value="Genomic_DNA"/>
</dbReference>
<comment type="caution">
    <text evidence="2">The sequence shown here is derived from an EMBL/GenBank/DDBJ whole genome shotgun (WGS) entry which is preliminary data.</text>
</comment>
<reference evidence="2 5" key="1">
    <citation type="submission" date="2023-07" db="EMBL/GenBank/DDBJ databases">
        <authorList>
            <person name="Peeters C."/>
        </authorList>
    </citation>
    <scope>NUCLEOTIDE SEQUENCE</scope>
    <source>
        <strain evidence="3 5">R-77569</strain>
        <strain evidence="2">R-77591</strain>
    </source>
</reference>
<name>A0AAD2AIX8_9RALS</name>
<proteinExistence type="predicted"/>
<evidence type="ECO:0000256" key="1">
    <source>
        <dbReference type="SAM" id="MobiDB-lite"/>
    </source>
</evidence>
<dbReference type="EMBL" id="CAUDKV010000005">
    <property type="protein sequence ID" value="CAJ0862945.1"/>
    <property type="molecule type" value="Genomic_DNA"/>
</dbReference>